<gene>
    <name evidence="4" type="ORF">LX64_03166</name>
</gene>
<feature type="domain" description="Signal transduction histidine kinase internal region" evidence="2">
    <location>
        <begin position="832"/>
        <end position="911"/>
    </location>
</feature>
<dbReference type="GO" id="GO:0000155">
    <property type="term" value="F:phosphorelay sensor kinase activity"/>
    <property type="evidence" value="ECO:0007669"/>
    <property type="project" value="InterPro"/>
</dbReference>
<dbReference type="Gene3D" id="2.60.40.10">
    <property type="entry name" value="Immunoglobulins"/>
    <property type="match status" value="1"/>
</dbReference>
<dbReference type="SUPFAM" id="SSF55874">
    <property type="entry name" value="ATPase domain of HSP90 chaperone/DNA topoisomerase II/histidine kinase"/>
    <property type="match status" value="1"/>
</dbReference>
<dbReference type="InterPro" id="IPR011123">
    <property type="entry name" value="Y_Y_Y"/>
</dbReference>
<organism evidence="4 5">
    <name type="scientific">Chitinophaga skermanii</name>
    <dbReference type="NCBI Taxonomy" id="331697"/>
    <lineage>
        <taxon>Bacteria</taxon>
        <taxon>Pseudomonadati</taxon>
        <taxon>Bacteroidota</taxon>
        <taxon>Chitinophagia</taxon>
        <taxon>Chitinophagales</taxon>
        <taxon>Chitinophagaceae</taxon>
        <taxon>Chitinophaga</taxon>
    </lineage>
</organism>
<dbReference type="SUPFAM" id="SSF63829">
    <property type="entry name" value="Calcium-dependent phosphotriesterase"/>
    <property type="match status" value="1"/>
</dbReference>
<dbReference type="InterPro" id="IPR011047">
    <property type="entry name" value="Quinoprotein_ADH-like_sf"/>
</dbReference>
<dbReference type="Pfam" id="PF06580">
    <property type="entry name" value="His_kinase"/>
    <property type="match status" value="1"/>
</dbReference>
<dbReference type="GO" id="GO:0016020">
    <property type="term" value="C:membrane"/>
    <property type="evidence" value="ECO:0007669"/>
    <property type="project" value="InterPro"/>
</dbReference>
<dbReference type="Pfam" id="PF07494">
    <property type="entry name" value="Reg_prop"/>
    <property type="match status" value="2"/>
</dbReference>
<keyword evidence="1" id="KW-0472">Membrane</keyword>
<dbReference type="AlphaFoldDB" id="A0A327QI47"/>
<protein>
    <submittedName>
        <fullName evidence="4">Two component regulator with propeller domain</fullName>
    </submittedName>
</protein>
<dbReference type="Gene3D" id="2.130.10.10">
    <property type="entry name" value="YVTN repeat-like/Quinoprotein amine dehydrogenase"/>
    <property type="match status" value="3"/>
</dbReference>
<dbReference type="EMBL" id="QLLL01000005">
    <property type="protein sequence ID" value="RAJ04286.1"/>
    <property type="molecule type" value="Genomic_DNA"/>
</dbReference>
<evidence type="ECO:0000259" key="2">
    <source>
        <dbReference type="Pfam" id="PF06580"/>
    </source>
</evidence>
<dbReference type="InterPro" id="IPR036890">
    <property type="entry name" value="HATPase_C_sf"/>
</dbReference>
<name>A0A327QI47_9BACT</name>
<dbReference type="InterPro" id="IPR013783">
    <property type="entry name" value="Ig-like_fold"/>
</dbReference>
<dbReference type="Gene3D" id="3.30.565.10">
    <property type="entry name" value="Histidine kinase-like ATPase, C-terminal domain"/>
    <property type="match status" value="1"/>
</dbReference>
<dbReference type="PANTHER" id="PTHR34220">
    <property type="entry name" value="SENSOR HISTIDINE KINASE YPDA"/>
    <property type="match status" value="1"/>
</dbReference>
<dbReference type="Proteomes" id="UP000249547">
    <property type="component" value="Unassembled WGS sequence"/>
</dbReference>
<dbReference type="SUPFAM" id="SSF50998">
    <property type="entry name" value="Quinoprotein alcohol dehydrogenase-like"/>
    <property type="match status" value="2"/>
</dbReference>
<comment type="caution">
    <text evidence="4">The sequence shown here is derived from an EMBL/GenBank/DDBJ whole genome shotgun (WGS) entry which is preliminary data.</text>
</comment>
<dbReference type="RefSeq" id="WP_158538636.1">
    <property type="nucleotide sequence ID" value="NZ_QLLL01000005.1"/>
</dbReference>
<feature type="transmembrane region" description="Helical" evidence="1">
    <location>
        <begin position="789"/>
        <end position="807"/>
    </location>
</feature>
<dbReference type="InterPro" id="IPR050640">
    <property type="entry name" value="Bact_2-comp_sensor_kinase"/>
</dbReference>
<accession>A0A327QI47</accession>
<evidence type="ECO:0000313" key="4">
    <source>
        <dbReference type="EMBL" id="RAJ04286.1"/>
    </source>
</evidence>
<reference evidence="4 5" key="1">
    <citation type="submission" date="2018-06" db="EMBL/GenBank/DDBJ databases">
        <title>Genomic Encyclopedia of Archaeal and Bacterial Type Strains, Phase II (KMG-II): from individual species to whole genera.</title>
        <authorList>
            <person name="Goeker M."/>
        </authorList>
    </citation>
    <scope>NUCLEOTIDE SEQUENCE [LARGE SCALE GENOMIC DNA]</scope>
    <source>
        <strain evidence="4 5">DSM 23857</strain>
    </source>
</reference>
<dbReference type="InterPro" id="IPR011110">
    <property type="entry name" value="Reg_prop"/>
</dbReference>
<evidence type="ECO:0000313" key="5">
    <source>
        <dbReference type="Proteomes" id="UP000249547"/>
    </source>
</evidence>
<dbReference type="PANTHER" id="PTHR34220:SF7">
    <property type="entry name" value="SENSOR HISTIDINE KINASE YPDA"/>
    <property type="match status" value="1"/>
</dbReference>
<keyword evidence="1" id="KW-0812">Transmembrane</keyword>
<keyword evidence="1" id="KW-1133">Transmembrane helix</keyword>
<dbReference type="InterPro" id="IPR010559">
    <property type="entry name" value="Sig_transdc_His_kin_internal"/>
</dbReference>
<proteinExistence type="predicted"/>
<dbReference type="Pfam" id="PF07495">
    <property type="entry name" value="Y_Y_Y"/>
    <property type="match status" value="1"/>
</dbReference>
<dbReference type="InterPro" id="IPR015943">
    <property type="entry name" value="WD40/YVTN_repeat-like_dom_sf"/>
</dbReference>
<dbReference type="OrthoDB" id="9809670at2"/>
<evidence type="ECO:0000256" key="1">
    <source>
        <dbReference type="SAM" id="Phobius"/>
    </source>
</evidence>
<feature type="domain" description="Two component regulator three Y" evidence="3">
    <location>
        <begin position="721"/>
        <end position="782"/>
    </location>
</feature>
<evidence type="ECO:0000259" key="3">
    <source>
        <dbReference type="Pfam" id="PF07495"/>
    </source>
</evidence>
<keyword evidence="5" id="KW-1185">Reference proteome</keyword>
<sequence>MAIAHDIKLPPHYAFAFKHLTIEDGLASNHVSAILQDKKGFIWIASTALQRYDGTNFVTIADFNRLPGSIYYEDIFLCEDNKSRIWIGTPDYIAVYDPVQGKVRQTRILLGKSSPSYNLGCNIIKQDHNGIIWATTQNGLLRYNEQKDAFEKAPGIPESLRIQMNAGLFEDDRGQLWISVQSGNVVLSKDRKTLYSATNNPHHWAFLNIQFSTKKYYQDHRGNVWIASRNNHLYKYSFKTNQLRSYLFLDPDQTPGVNNYVGERTFDFATDINNNIWICTEQAGIWRYDSAQLKFNINILRNNDDDLGLHYDYETNCFLSDRDGHLWIGTDRGINILSLHQQAFHRIDHRTSFATTKSQLPRSEITGLFQSSLGDVYVGFWGQGFSRLNNHLQLLDNYTNIQGDSTRSIPEEHGLVWSFAELPDQRILIGQENGWLSIFNPSTKRFKHFRPSEFQEQTLLKIYPTSDTTVWIGLYKYGLVKWNPKTNAVKAFPELSSALHRNISVMDITAQNDSLLWLATNTSGIVLFNTKREKIVKQVNFWLDRFNVIRNTSNVHKFNDTSLLVGTDHGLFEYNLHTSNYTPVKINDDFFDEWVLNMRACKNRKSVWITTQFGFYRFQLETGKLETFVQNDDIIDNSRKVRRTIACLQDGRLIVGASDHLNVFSPEKLQVAPPPPDVTIVAFKALDKTIMIDSALLLGTPVVLSPKENFINIEFKSLQYHNERVKYYYRLDGINENWVNAEGLLVARYTNLPPGDYTFHVRSVNTGGTFSSHTTSLQIIIQPNFWQTWWFKLLGIVLLGCLIYGYFRIRLSIVKKRERERSSFQHQIAQLEMKALRAQMNPHFIFNALNSIQTFMMKNETEQALAYLSRFARLIRSVLDHSQRNTIVLSREVSMLENYLALEKLRLADQFSYRIEVDTSLDQDFTEIPAMVIQPFVENAIWHGLQHKKNGGWLHISFYKVEQKIRCVIEDNGIGRKAATALKQMNGQVHLSKGLQITSDRLSLYNSRFGMNASFDIEDLYDNQGNASGTRVNLWFPLVED</sequence>